<gene>
    <name evidence="12" type="ORF">HGMM_F45G04C19</name>
</gene>
<dbReference type="PANTHER" id="PTHR10815">
    <property type="entry name" value="METHYLATED-DNA--PROTEIN-CYSTEINE METHYLTRANSFERASE"/>
    <property type="match status" value="1"/>
</dbReference>
<reference evidence="12" key="1">
    <citation type="journal article" date="2005" name="Environ. Microbiol.">
        <title>Genetic and functional properties of uncultivated thermophilic crenarchaeotes from a subsurface gold mine as revealed by analysis of genome fragments.</title>
        <authorList>
            <person name="Nunoura T."/>
            <person name="Hirayama H."/>
            <person name="Takami H."/>
            <person name="Oida H."/>
            <person name="Nishi S."/>
            <person name="Shimamura S."/>
            <person name="Suzuki Y."/>
            <person name="Inagaki F."/>
            <person name="Takai K."/>
            <person name="Nealson K.H."/>
            <person name="Horikoshi K."/>
        </authorList>
    </citation>
    <scope>NUCLEOTIDE SEQUENCE</scope>
</reference>
<evidence type="ECO:0000256" key="9">
    <source>
        <dbReference type="HAMAP-Rule" id="MF_00772"/>
    </source>
</evidence>
<dbReference type="SUPFAM" id="SSF46767">
    <property type="entry name" value="Methylated DNA-protein cysteine methyltransferase, C-terminal domain"/>
    <property type="match status" value="1"/>
</dbReference>
<organism evidence="12">
    <name type="scientific">uncultured Chloroflexota bacterium</name>
    <dbReference type="NCBI Taxonomy" id="166587"/>
    <lineage>
        <taxon>Bacteria</taxon>
        <taxon>Bacillati</taxon>
        <taxon>Chloroflexota</taxon>
        <taxon>environmental samples</taxon>
    </lineage>
</organism>
<comment type="catalytic activity">
    <reaction evidence="1 9">
        <text>a 4-O-methyl-thymidine in DNA + L-cysteinyl-[protein] = a thymidine in DNA + S-methyl-L-cysteinyl-[protein]</text>
        <dbReference type="Rhea" id="RHEA:53428"/>
        <dbReference type="Rhea" id="RHEA-COMP:10131"/>
        <dbReference type="Rhea" id="RHEA-COMP:10132"/>
        <dbReference type="Rhea" id="RHEA-COMP:13555"/>
        <dbReference type="Rhea" id="RHEA-COMP:13556"/>
        <dbReference type="ChEBI" id="CHEBI:29950"/>
        <dbReference type="ChEBI" id="CHEBI:82612"/>
        <dbReference type="ChEBI" id="CHEBI:137386"/>
        <dbReference type="ChEBI" id="CHEBI:137387"/>
        <dbReference type="EC" id="2.1.1.63"/>
    </reaction>
</comment>
<keyword evidence="4 9" id="KW-0489">Methyltransferase</keyword>
<dbReference type="Pfam" id="PF01035">
    <property type="entry name" value="DNA_binding_1"/>
    <property type="match status" value="1"/>
</dbReference>
<evidence type="ECO:0000256" key="5">
    <source>
        <dbReference type="ARBA" id="ARBA00022679"/>
    </source>
</evidence>
<dbReference type="InterPro" id="IPR014048">
    <property type="entry name" value="MethylDNA_cys_MeTrfase_DNA-bd"/>
</dbReference>
<dbReference type="PROSITE" id="PS00374">
    <property type="entry name" value="MGMT"/>
    <property type="match status" value="1"/>
</dbReference>
<dbReference type="InterPro" id="IPR036631">
    <property type="entry name" value="MGMT_N_sf"/>
</dbReference>
<evidence type="ECO:0000256" key="2">
    <source>
        <dbReference type="ARBA" id="ARBA00008711"/>
    </source>
</evidence>
<dbReference type="FunFam" id="1.10.10.10:FF:000214">
    <property type="entry name" value="Methylated-DNA--protein-cysteine methyltransferase"/>
    <property type="match status" value="1"/>
</dbReference>
<evidence type="ECO:0000256" key="1">
    <source>
        <dbReference type="ARBA" id="ARBA00001286"/>
    </source>
</evidence>
<dbReference type="GO" id="GO:0006307">
    <property type="term" value="P:DNA alkylation repair"/>
    <property type="evidence" value="ECO:0007669"/>
    <property type="project" value="UniProtKB-UniRule"/>
</dbReference>
<comment type="catalytic activity">
    <reaction evidence="8 9">
        <text>a 6-O-methyl-2'-deoxyguanosine in DNA + L-cysteinyl-[protein] = S-methyl-L-cysteinyl-[protein] + a 2'-deoxyguanosine in DNA</text>
        <dbReference type="Rhea" id="RHEA:24000"/>
        <dbReference type="Rhea" id="RHEA-COMP:10131"/>
        <dbReference type="Rhea" id="RHEA-COMP:10132"/>
        <dbReference type="Rhea" id="RHEA-COMP:11367"/>
        <dbReference type="Rhea" id="RHEA-COMP:11368"/>
        <dbReference type="ChEBI" id="CHEBI:29950"/>
        <dbReference type="ChEBI" id="CHEBI:82612"/>
        <dbReference type="ChEBI" id="CHEBI:85445"/>
        <dbReference type="ChEBI" id="CHEBI:85448"/>
        <dbReference type="EC" id="2.1.1.63"/>
    </reaction>
</comment>
<comment type="subcellular location">
    <subcellularLocation>
        <location evidence="9">Cytoplasm</location>
    </subcellularLocation>
</comment>
<accession>H5SLB0</accession>
<dbReference type="InterPro" id="IPR001497">
    <property type="entry name" value="MethylDNA_cys_MeTrfase_AS"/>
</dbReference>
<dbReference type="InterPro" id="IPR008332">
    <property type="entry name" value="MethylG_MeTrfase_N"/>
</dbReference>
<keyword evidence="5 9" id="KW-0808">Transferase</keyword>
<evidence type="ECO:0000259" key="10">
    <source>
        <dbReference type="Pfam" id="PF01035"/>
    </source>
</evidence>
<comment type="miscellaneous">
    <text evidence="9">This enzyme catalyzes only one turnover and therefore is not strictly catalytic. According to one definition, an enzyme is a biocatalyst that acts repeatedly and over many reaction cycles.</text>
</comment>
<keyword evidence="7 9" id="KW-0234">DNA repair</keyword>
<comment type="function">
    <text evidence="9">Involved in the cellular defense against the biological effects of O6-methylguanine (O6-MeG) and O4-methylthymine (O4-MeT) in DNA. Repairs the methylated nucleobase in DNA by stoichiometrically transferring the methyl group to a cysteine residue in the enzyme. This is a suicide reaction: the enzyme is irreversibly inactivated.</text>
</comment>
<dbReference type="Pfam" id="PF02870">
    <property type="entry name" value="Methyltransf_1N"/>
    <property type="match status" value="1"/>
</dbReference>
<feature type="domain" description="Methylguanine DNA methyltransferase ribonuclease-like" evidence="11">
    <location>
        <begin position="13"/>
        <end position="88"/>
    </location>
</feature>
<feature type="active site" description="Nucleophile; methyl group acceptor" evidence="9">
    <location>
        <position position="145"/>
    </location>
</feature>
<dbReference type="GO" id="GO:0032259">
    <property type="term" value="P:methylation"/>
    <property type="evidence" value="ECO:0007669"/>
    <property type="project" value="UniProtKB-KW"/>
</dbReference>
<proteinExistence type="inferred from homology"/>
<evidence type="ECO:0000313" key="12">
    <source>
        <dbReference type="EMBL" id="BAL56946.1"/>
    </source>
</evidence>
<dbReference type="PANTHER" id="PTHR10815:SF5">
    <property type="entry name" value="METHYLATED-DNA--PROTEIN-CYSTEINE METHYLTRANSFERASE"/>
    <property type="match status" value="1"/>
</dbReference>
<dbReference type="Gene3D" id="1.10.10.10">
    <property type="entry name" value="Winged helix-like DNA-binding domain superfamily/Winged helix DNA-binding domain"/>
    <property type="match status" value="1"/>
</dbReference>
<dbReference type="NCBIfam" id="TIGR00589">
    <property type="entry name" value="ogt"/>
    <property type="match status" value="1"/>
</dbReference>
<dbReference type="CDD" id="cd06445">
    <property type="entry name" value="ATase"/>
    <property type="match status" value="1"/>
</dbReference>
<evidence type="ECO:0000256" key="4">
    <source>
        <dbReference type="ARBA" id="ARBA00022603"/>
    </source>
</evidence>
<dbReference type="AlphaFoldDB" id="H5SLB0"/>
<evidence type="ECO:0000256" key="6">
    <source>
        <dbReference type="ARBA" id="ARBA00022763"/>
    </source>
</evidence>
<dbReference type="Gene3D" id="3.30.160.70">
    <property type="entry name" value="Methylated DNA-protein cysteine methyltransferase domain"/>
    <property type="match status" value="1"/>
</dbReference>
<dbReference type="InterPro" id="IPR036217">
    <property type="entry name" value="MethylDNA_cys_MeTrfase_DNAb"/>
</dbReference>
<protein>
    <recommendedName>
        <fullName evidence="9">Methylated-DNA--protein-cysteine methyltransferase</fullName>
        <ecNumber evidence="9">2.1.1.63</ecNumber>
    </recommendedName>
    <alternativeName>
        <fullName evidence="9">6-O-methylguanine-DNA methyltransferase</fullName>
        <shortName evidence="9">MGMT</shortName>
    </alternativeName>
    <alternativeName>
        <fullName evidence="9">O-6-methylguanine-DNA-alkyltransferase</fullName>
    </alternativeName>
</protein>
<comment type="similarity">
    <text evidence="2 9">Belongs to the MGMT family.</text>
</comment>
<evidence type="ECO:0000256" key="3">
    <source>
        <dbReference type="ARBA" id="ARBA00022490"/>
    </source>
</evidence>
<evidence type="ECO:0000259" key="11">
    <source>
        <dbReference type="Pfam" id="PF02870"/>
    </source>
</evidence>
<keyword evidence="6 9" id="KW-0227">DNA damage</keyword>
<dbReference type="GO" id="GO:0003908">
    <property type="term" value="F:methylated-DNA-[protein]-cysteine S-methyltransferase activity"/>
    <property type="evidence" value="ECO:0007669"/>
    <property type="project" value="UniProtKB-UniRule"/>
</dbReference>
<keyword evidence="3 9" id="KW-0963">Cytoplasm</keyword>
<sequence>MSRRARPLSGSPLYIGSVDTPVGRLWIAVSEQGIVAIDWAGDQEDFCASLQKRFRRPCLLEPARVEEAARQLNAYFEGQRQSFDLPIDWSGMTPFQQEVLRATLTIPYGGTRTYLDLARQIGRPNAARAVGRAEASNPIPILIPCHRVIGRDGKLHGYGGGEGIKTKAFLLELEKAILP</sequence>
<dbReference type="SUPFAM" id="SSF53155">
    <property type="entry name" value="Methylated DNA-protein cysteine methyltransferase domain"/>
    <property type="match status" value="1"/>
</dbReference>
<dbReference type="HAMAP" id="MF_00772">
    <property type="entry name" value="OGT"/>
    <property type="match status" value="1"/>
</dbReference>
<feature type="domain" description="Methylated-DNA-[protein]-cysteine S-methyltransferase DNA binding" evidence="10">
    <location>
        <begin position="94"/>
        <end position="175"/>
    </location>
</feature>
<dbReference type="EMBL" id="AP011762">
    <property type="protein sequence ID" value="BAL56946.1"/>
    <property type="molecule type" value="Genomic_DNA"/>
</dbReference>
<evidence type="ECO:0000256" key="8">
    <source>
        <dbReference type="ARBA" id="ARBA00049348"/>
    </source>
</evidence>
<dbReference type="InterPro" id="IPR036388">
    <property type="entry name" value="WH-like_DNA-bd_sf"/>
</dbReference>
<dbReference type="EC" id="2.1.1.63" evidence="9"/>
<reference evidence="12" key="2">
    <citation type="journal article" date="2012" name="PLoS ONE">
        <title>A Deeply Branching Thermophilic Bacterium with an Ancient Acetyl-CoA Pathway Dominates a Subsurface Ecosystem.</title>
        <authorList>
            <person name="Takami H."/>
            <person name="Noguchi H."/>
            <person name="Takaki Y."/>
            <person name="Uchiyama I."/>
            <person name="Toyoda A."/>
            <person name="Nishi S."/>
            <person name="Chee G.-J."/>
            <person name="Arai W."/>
            <person name="Nunoura T."/>
            <person name="Itoh T."/>
            <person name="Hattori M."/>
            <person name="Takai K."/>
        </authorList>
    </citation>
    <scope>NUCLEOTIDE SEQUENCE</scope>
</reference>
<name>H5SLB0_9CHLR</name>
<dbReference type="InterPro" id="IPR023546">
    <property type="entry name" value="MGMT"/>
</dbReference>
<evidence type="ECO:0000256" key="7">
    <source>
        <dbReference type="ARBA" id="ARBA00023204"/>
    </source>
</evidence>
<dbReference type="GO" id="GO:0005737">
    <property type="term" value="C:cytoplasm"/>
    <property type="evidence" value="ECO:0007669"/>
    <property type="project" value="UniProtKB-SubCell"/>
</dbReference>